<evidence type="ECO:0000256" key="2">
    <source>
        <dbReference type="ARBA" id="ARBA00022741"/>
    </source>
</evidence>
<dbReference type="Gene3D" id="3.30.590.20">
    <property type="match status" value="1"/>
</dbReference>
<evidence type="ECO:0000256" key="5">
    <source>
        <dbReference type="HAMAP-Rule" id="MF_01609"/>
    </source>
</evidence>
<comment type="function">
    <text evidence="5">ATP-dependent carboxylate-amine ligase which exhibits weak glutamate--cysteine ligase activity.</text>
</comment>
<accession>W5WD35</accession>
<dbReference type="HAMAP" id="MF_01609">
    <property type="entry name" value="Glu_cys_ligase_2"/>
    <property type="match status" value="1"/>
</dbReference>
<evidence type="ECO:0000313" key="6">
    <source>
        <dbReference type="EMBL" id="AHH98767.1"/>
    </source>
</evidence>
<organism evidence="6 7">
    <name type="scientific">Kutzneria albida DSM 43870</name>
    <dbReference type="NCBI Taxonomy" id="1449976"/>
    <lineage>
        <taxon>Bacteria</taxon>
        <taxon>Bacillati</taxon>
        <taxon>Actinomycetota</taxon>
        <taxon>Actinomycetes</taxon>
        <taxon>Pseudonocardiales</taxon>
        <taxon>Pseudonocardiaceae</taxon>
        <taxon>Kutzneria</taxon>
    </lineage>
</organism>
<dbReference type="HOGENOM" id="CLU_044848_0_0_11"/>
<dbReference type="STRING" id="1449976.KALB_5405"/>
<evidence type="ECO:0000256" key="1">
    <source>
        <dbReference type="ARBA" id="ARBA00022598"/>
    </source>
</evidence>
<dbReference type="EC" id="6.3.2.2" evidence="5"/>
<dbReference type="InterPro" id="IPR006336">
    <property type="entry name" value="GCS2"/>
</dbReference>
<comment type="catalytic activity">
    <reaction evidence="4 5">
        <text>L-cysteine + L-glutamate + ATP = gamma-L-glutamyl-L-cysteine + ADP + phosphate + H(+)</text>
        <dbReference type="Rhea" id="RHEA:13285"/>
        <dbReference type="ChEBI" id="CHEBI:15378"/>
        <dbReference type="ChEBI" id="CHEBI:29985"/>
        <dbReference type="ChEBI" id="CHEBI:30616"/>
        <dbReference type="ChEBI" id="CHEBI:35235"/>
        <dbReference type="ChEBI" id="CHEBI:43474"/>
        <dbReference type="ChEBI" id="CHEBI:58173"/>
        <dbReference type="ChEBI" id="CHEBI:456216"/>
        <dbReference type="EC" id="6.3.2.2"/>
    </reaction>
</comment>
<keyword evidence="7" id="KW-1185">Reference proteome</keyword>
<dbReference type="AlphaFoldDB" id="W5WD35"/>
<name>W5WD35_9PSEU</name>
<keyword evidence="1 5" id="KW-0436">Ligase</keyword>
<protein>
    <recommendedName>
        <fullName evidence="5">Putative glutamate--cysteine ligase 2</fullName>
        <ecNumber evidence="5">6.3.2.2</ecNumber>
    </recommendedName>
    <alternativeName>
        <fullName evidence="5">Gamma-glutamylcysteine synthetase 2</fullName>
        <shortName evidence="5">GCS 2</shortName>
        <shortName evidence="5">Gamma-GCS 2</shortName>
    </alternativeName>
</protein>
<dbReference type="PANTHER" id="PTHR36510:SF1">
    <property type="entry name" value="GLUTAMATE--CYSTEINE LIGASE 2-RELATED"/>
    <property type="match status" value="1"/>
</dbReference>
<dbReference type="PATRIC" id="fig|1449976.3.peg.5420"/>
<keyword evidence="3 5" id="KW-0067">ATP-binding</keyword>
<dbReference type="GO" id="GO:0004357">
    <property type="term" value="F:glutamate-cysteine ligase activity"/>
    <property type="evidence" value="ECO:0007669"/>
    <property type="project" value="UniProtKB-EC"/>
</dbReference>
<comment type="similarity">
    <text evidence="5">Belongs to the glutamate--cysteine ligase type 2 family. YbdK subfamily.</text>
</comment>
<proteinExistence type="inferred from homology"/>
<dbReference type="InterPro" id="IPR014746">
    <property type="entry name" value="Gln_synth/guanido_kin_cat_dom"/>
</dbReference>
<dbReference type="SUPFAM" id="SSF55931">
    <property type="entry name" value="Glutamine synthetase/guanido kinase"/>
    <property type="match status" value="1"/>
</dbReference>
<dbReference type="KEGG" id="kal:KALB_5405"/>
<dbReference type="Pfam" id="PF04107">
    <property type="entry name" value="GCS2"/>
    <property type="match status" value="1"/>
</dbReference>
<sequence length="362" mass="38424">MDAVTGSAISGAPEMVRLLTDEPAVTPEFLRYQVETATPVCAGLGEVRAELDRLRRLLVGAADQVGCLVVAVGVPPFDAPPALSAVADLPRYRELVDRFPTLLSSPGTCGCHVHVGMPSRELGVQVLSRIRPWLPQLLAVSANSPFALGRDTGWASWRHPVWSRWPTARPPEIWADTTHYDAAVRHLVDKGAAADPRGVYWHARLSPRYPTVEVRVADVGLSVDDAVLLAGLVRALVAIAVEEFREGRSAPAVPTARIAAALSAAARHGLGGPGIDVRSGEVVAQRQLFQDLLEHLRPGLDITGDTEEVERLASGLVLGGSGADRQRQMRAASATAGEFVVALAAATAASRAPELTVDGNDR</sequence>
<dbReference type="eggNOG" id="COG2170">
    <property type="taxonomic scope" value="Bacteria"/>
</dbReference>
<dbReference type="PANTHER" id="PTHR36510">
    <property type="entry name" value="GLUTAMATE--CYSTEINE LIGASE 2-RELATED"/>
    <property type="match status" value="1"/>
</dbReference>
<evidence type="ECO:0000256" key="3">
    <source>
        <dbReference type="ARBA" id="ARBA00022840"/>
    </source>
</evidence>
<keyword evidence="2 5" id="KW-0547">Nucleotide-binding</keyword>
<evidence type="ECO:0000256" key="4">
    <source>
        <dbReference type="ARBA" id="ARBA00048819"/>
    </source>
</evidence>
<dbReference type="Proteomes" id="UP000019225">
    <property type="component" value="Chromosome"/>
</dbReference>
<gene>
    <name evidence="6" type="ORF">KALB_5405</name>
</gene>
<evidence type="ECO:0000313" key="7">
    <source>
        <dbReference type="Proteomes" id="UP000019225"/>
    </source>
</evidence>
<dbReference type="NCBIfam" id="TIGR02050">
    <property type="entry name" value="gshA_cyan_rel"/>
    <property type="match status" value="1"/>
</dbReference>
<dbReference type="InterPro" id="IPR011793">
    <property type="entry name" value="YbdK"/>
</dbReference>
<dbReference type="GO" id="GO:0042398">
    <property type="term" value="P:modified amino acid biosynthetic process"/>
    <property type="evidence" value="ECO:0007669"/>
    <property type="project" value="InterPro"/>
</dbReference>
<dbReference type="GO" id="GO:0005524">
    <property type="term" value="F:ATP binding"/>
    <property type="evidence" value="ECO:0007669"/>
    <property type="project" value="UniProtKB-KW"/>
</dbReference>
<dbReference type="EMBL" id="CP007155">
    <property type="protein sequence ID" value="AHH98767.1"/>
    <property type="molecule type" value="Genomic_DNA"/>
</dbReference>
<reference evidence="6 7" key="1">
    <citation type="journal article" date="2014" name="BMC Genomics">
        <title>Complete genome sequence of producer of the glycopeptide antibiotic Aculeximycin Kutzneria albida DSM 43870T, a representative of minor genus of Pseudonocardiaceae.</title>
        <authorList>
            <person name="Rebets Y."/>
            <person name="Tokovenko B."/>
            <person name="Lushchyk I."/>
            <person name="Ruckert C."/>
            <person name="Zaburannyi N."/>
            <person name="Bechthold A."/>
            <person name="Kalinowski J."/>
            <person name="Luzhetskyy A."/>
        </authorList>
    </citation>
    <scope>NUCLEOTIDE SEQUENCE [LARGE SCALE GENOMIC DNA]</scope>
    <source>
        <strain evidence="6">DSM 43870</strain>
    </source>
</reference>
<dbReference type="NCBIfam" id="NF010041">
    <property type="entry name" value="PRK13517.1-1"/>
    <property type="match status" value="1"/>
</dbReference>
<dbReference type="InterPro" id="IPR050141">
    <property type="entry name" value="GCL_type2/YbdK_subfam"/>
</dbReference>